<dbReference type="AlphaFoldDB" id="A0A3E4TQB4"/>
<sequence length="175" mass="19583">MKKQTQEQRIVSMMKRPIPKRKVSIIKLQMVREGEALYGTKRFRNAREAAEMVRPLFEYSDREMLLVMSLDAVLTPVALEIAAVGSLNVCGVDMREVFKHAVLSNAAKIICFHNHPSGNLEVSREDSLITKRICESGALLGVELIDHIILGLDGSFISMKETNMLPIGKWEGEAS</sequence>
<evidence type="ECO:0000256" key="1">
    <source>
        <dbReference type="ARBA" id="ARBA00010243"/>
    </source>
</evidence>
<dbReference type="Pfam" id="PF04002">
    <property type="entry name" value="RadC"/>
    <property type="match status" value="1"/>
</dbReference>
<dbReference type="GO" id="GO:0008237">
    <property type="term" value="F:metallopeptidase activity"/>
    <property type="evidence" value="ECO:0007669"/>
    <property type="project" value="UniProtKB-KW"/>
</dbReference>
<dbReference type="GO" id="GO:0046872">
    <property type="term" value="F:metal ion binding"/>
    <property type="evidence" value="ECO:0007669"/>
    <property type="project" value="UniProtKB-KW"/>
</dbReference>
<dbReference type="InterPro" id="IPR025657">
    <property type="entry name" value="RadC_JAB"/>
</dbReference>
<dbReference type="Proteomes" id="UP000261257">
    <property type="component" value="Unassembled WGS sequence"/>
</dbReference>
<organism evidence="8 9">
    <name type="scientific">Hungatella hathewayi</name>
    <dbReference type="NCBI Taxonomy" id="154046"/>
    <lineage>
        <taxon>Bacteria</taxon>
        <taxon>Bacillati</taxon>
        <taxon>Bacillota</taxon>
        <taxon>Clostridia</taxon>
        <taxon>Lachnospirales</taxon>
        <taxon>Lachnospiraceae</taxon>
        <taxon>Hungatella</taxon>
    </lineage>
</organism>
<dbReference type="EMBL" id="QSSQ01000066">
    <property type="protein sequence ID" value="RGL92807.1"/>
    <property type="molecule type" value="Genomic_DNA"/>
</dbReference>
<evidence type="ECO:0000256" key="5">
    <source>
        <dbReference type="ARBA" id="ARBA00022833"/>
    </source>
</evidence>
<name>A0A3E4TQB4_9FIRM</name>
<dbReference type="InterPro" id="IPR037518">
    <property type="entry name" value="MPN"/>
</dbReference>
<proteinExistence type="inferred from homology"/>
<evidence type="ECO:0000256" key="3">
    <source>
        <dbReference type="ARBA" id="ARBA00022723"/>
    </source>
</evidence>
<evidence type="ECO:0000256" key="2">
    <source>
        <dbReference type="ARBA" id="ARBA00022670"/>
    </source>
</evidence>
<evidence type="ECO:0000313" key="9">
    <source>
        <dbReference type="Proteomes" id="UP000261257"/>
    </source>
</evidence>
<accession>A0A3E4TQB4</accession>
<reference evidence="8 9" key="1">
    <citation type="submission" date="2018-08" db="EMBL/GenBank/DDBJ databases">
        <title>A genome reference for cultivated species of the human gut microbiota.</title>
        <authorList>
            <person name="Zou Y."/>
            <person name="Xue W."/>
            <person name="Luo G."/>
        </authorList>
    </citation>
    <scope>NUCLEOTIDE SEQUENCE [LARGE SCALE GENOMIC DNA]</scope>
    <source>
        <strain evidence="8 9">TF05-11AC</strain>
    </source>
</reference>
<evidence type="ECO:0000256" key="6">
    <source>
        <dbReference type="ARBA" id="ARBA00023049"/>
    </source>
</evidence>
<dbReference type="PANTHER" id="PTHR30471:SF3">
    <property type="entry name" value="UPF0758 PROTEIN YEES-RELATED"/>
    <property type="match status" value="1"/>
</dbReference>
<keyword evidence="3" id="KW-0479">Metal-binding</keyword>
<keyword evidence="2" id="KW-0645">Protease</keyword>
<dbReference type="RefSeq" id="WP_117624255.1">
    <property type="nucleotide sequence ID" value="NZ_QRQF01000063.1"/>
</dbReference>
<dbReference type="InterPro" id="IPR020891">
    <property type="entry name" value="UPF0758_CS"/>
</dbReference>
<dbReference type="GO" id="GO:0006508">
    <property type="term" value="P:proteolysis"/>
    <property type="evidence" value="ECO:0007669"/>
    <property type="project" value="UniProtKB-KW"/>
</dbReference>
<evidence type="ECO:0000256" key="4">
    <source>
        <dbReference type="ARBA" id="ARBA00022801"/>
    </source>
</evidence>
<evidence type="ECO:0000259" key="7">
    <source>
        <dbReference type="PROSITE" id="PS50249"/>
    </source>
</evidence>
<gene>
    <name evidence="8" type="ORF">DXC39_31875</name>
</gene>
<feature type="domain" description="MPN" evidence="7">
    <location>
        <begin position="42"/>
        <end position="165"/>
    </location>
</feature>
<keyword evidence="6" id="KW-0482">Metalloprotease</keyword>
<dbReference type="InterPro" id="IPR001405">
    <property type="entry name" value="UPF0758"/>
</dbReference>
<dbReference type="PANTHER" id="PTHR30471">
    <property type="entry name" value="DNA REPAIR PROTEIN RADC"/>
    <property type="match status" value="1"/>
</dbReference>
<dbReference type="Gene3D" id="3.40.140.10">
    <property type="entry name" value="Cytidine Deaminase, domain 2"/>
    <property type="match status" value="1"/>
</dbReference>
<dbReference type="CDD" id="cd08071">
    <property type="entry name" value="MPN_DUF2466"/>
    <property type="match status" value="1"/>
</dbReference>
<comment type="caution">
    <text evidence="8">The sequence shown here is derived from an EMBL/GenBank/DDBJ whole genome shotgun (WGS) entry which is preliminary data.</text>
</comment>
<evidence type="ECO:0000313" key="8">
    <source>
        <dbReference type="EMBL" id="RGL92807.1"/>
    </source>
</evidence>
<keyword evidence="5" id="KW-0862">Zinc</keyword>
<protein>
    <submittedName>
        <fullName evidence="8">DNA repair protein RadC</fullName>
    </submittedName>
</protein>
<keyword evidence="4" id="KW-0378">Hydrolase</keyword>
<comment type="similarity">
    <text evidence="1">Belongs to the UPF0758 family.</text>
</comment>
<dbReference type="PROSITE" id="PS50249">
    <property type="entry name" value="MPN"/>
    <property type="match status" value="1"/>
</dbReference>
<dbReference type="PROSITE" id="PS01302">
    <property type="entry name" value="UPF0758"/>
    <property type="match status" value="1"/>
</dbReference>